<dbReference type="Gene3D" id="2.130.10.10">
    <property type="entry name" value="YVTN repeat-like/Quinoprotein amine dehydrogenase"/>
    <property type="match status" value="3"/>
</dbReference>
<dbReference type="InterPro" id="IPR020472">
    <property type="entry name" value="WD40_PAC1"/>
</dbReference>
<name>A0A2T4B177_9HYPO</name>
<dbReference type="PROSITE" id="PS00678">
    <property type="entry name" value="WD_REPEATS_1"/>
    <property type="match status" value="2"/>
</dbReference>
<feature type="repeat" description="WD" evidence="3">
    <location>
        <begin position="747"/>
        <end position="788"/>
    </location>
</feature>
<gene>
    <name evidence="5" type="ORF">BBK36DRAFT_1128156</name>
</gene>
<dbReference type="SUPFAM" id="SSF50978">
    <property type="entry name" value="WD40 repeat-like"/>
    <property type="match status" value="1"/>
</dbReference>
<feature type="repeat" description="WD" evidence="3">
    <location>
        <begin position="577"/>
        <end position="617"/>
    </location>
</feature>
<dbReference type="RefSeq" id="XP_024746308.1">
    <property type="nucleotide sequence ID" value="XM_024891584.1"/>
</dbReference>
<feature type="repeat" description="WD" evidence="3">
    <location>
        <begin position="705"/>
        <end position="746"/>
    </location>
</feature>
<dbReference type="InterPro" id="IPR050349">
    <property type="entry name" value="WD_LIS1/nudF_dynein_reg"/>
</dbReference>
<dbReference type="PRINTS" id="PR00320">
    <property type="entry name" value="GPROTEINBRPT"/>
</dbReference>
<dbReference type="AlphaFoldDB" id="A0A2T4B177"/>
<proteinExistence type="predicted"/>
<evidence type="ECO:0000256" key="1">
    <source>
        <dbReference type="ARBA" id="ARBA00022574"/>
    </source>
</evidence>
<feature type="repeat" description="WD" evidence="3">
    <location>
        <begin position="837"/>
        <end position="871"/>
    </location>
</feature>
<evidence type="ECO:0000256" key="2">
    <source>
        <dbReference type="ARBA" id="ARBA00022737"/>
    </source>
</evidence>
<feature type="domain" description="Nephrocystin 3-like N-terminal" evidence="4">
    <location>
        <begin position="4"/>
        <end position="166"/>
    </location>
</feature>
<dbReference type="PROSITE" id="PS50294">
    <property type="entry name" value="WD_REPEATS_REGION"/>
    <property type="match status" value="6"/>
</dbReference>
<keyword evidence="2" id="KW-0677">Repeat</keyword>
<keyword evidence="1 3" id="KW-0853">WD repeat</keyword>
<dbReference type="GeneID" id="36599702"/>
<feature type="repeat" description="WD" evidence="3">
    <location>
        <begin position="623"/>
        <end position="657"/>
    </location>
</feature>
<evidence type="ECO:0000313" key="6">
    <source>
        <dbReference type="Proteomes" id="UP000241546"/>
    </source>
</evidence>
<dbReference type="PROSITE" id="PS50082">
    <property type="entry name" value="WD_REPEATS_2"/>
    <property type="match status" value="8"/>
</dbReference>
<evidence type="ECO:0000256" key="3">
    <source>
        <dbReference type="PROSITE-ProRule" id="PRU00221"/>
    </source>
</evidence>
<protein>
    <submittedName>
        <fullName evidence="5">WD40 repeat-like protein</fullName>
    </submittedName>
</protein>
<dbReference type="Pfam" id="PF24883">
    <property type="entry name" value="NPHP3_N"/>
    <property type="match status" value="1"/>
</dbReference>
<dbReference type="InterPro" id="IPR056884">
    <property type="entry name" value="NPHP3-like_N"/>
</dbReference>
<dbReference type="InterPro" id="IPR019775">
    <property type="entry name" value="WD40_repeat_CS"/>
</dbReference>
<feature type="repeat" description="WD" evidence="3">
    <location>
        <begin position="658"/>
        <end position="686"/>
    </location>
</feature>
<dbReference type="InterPro" id="IPR015943">
    <property type="entry name" value="WD40/YVTN_repeat-like_dom_sf"/>
</dbReference>
<dbReference type="InterPro" id="IPR036322">
    <property type="entry name" value="WD40_repeat_dom_sf"/>
</dbReference>
<evidence type="ECO:0000313" key="5">
    <source>
        <dbReference type="EMBL" id="PTB62988.1"/>
    </source>
</evidence>
<dbReference type="SMART" id="SM00320">
    <property type="entry name" value="WD40"/>
    <property type="match status" value="8"/>
</dbReference>
<dbReference type="CDD" id="cd00200">
    <property type="entry name" value="WD40"/>
    <property type="match status" value="1"/>
</dbReference>
<dbReference type="OrthoDB" id="4896910at2759"/>
<dbReference type="Pfam" id="PF00400">
    <property type="entry name" value="WD40"/>
    <property type="match status" value="7"/>
</dbReference>
<accession>A0A2T4B177</accession>
<sequence length="990" mass="112084">MFSKFLKWESLDEQLLWVSSGIGEGMTTVFLSLVRQFRSPVKMDDNICCLSFFFFDFRSPAHDNAAAALRNLIWCVLAKQPQLESHLQQKYETTGRQSFDHANDFLALIGIFYDMMQDENFPKTCFVVDALDECSSEEGCPGLGDFIHFITFSIKQSDKVRWLISSNYSSGMEEALGNCRHEKLHNLSDITTLGDYIQSQAEKLANENSYDPELRETVVQILRQNPYCNYLWIDIVVNALKTEAIWRVTDFLKGISEVRDLKSLYDHICKTKIFTSKDKDFCKKVLEVMAVVRRPLHVTELEPLVQLKQRVDLEVIIGKCSDFLQITDGIVSFQHQSARDYVQKVFLNNNFTLTHMKLIRACFNLKWNKDKSRDRENPDTQETAPSMSKYALVNWISHLLAISKVVSTTLADDMAGLFELTSSDVCCFLRDHIMPWADALVQHELLATGASELQKLDLGFQHSKWRSLHNRIRDAHRFLRLHQATESPGTMPAFNSLLFCPTASLVQQESLKKVFPWITSVSAATQQWMGGFTALKGHEDWVRAVVISDDGKLIVSGSDDATVRIWDAGTGLVQHCLEVRRGYIFSVAISSQRIVAAGSSDYSITLWEADTGREPMDEIGDLVQSVAFTASGKLLAVAKEDCKIYIWDLEAKSNIMTFDGNNSPVNSIAFSRDGNLLASGAEDGTIESVFIWDLDTNTEIKPSMQFDHERSLTSLSFSPDGKYLLSGSSDCTMRLCEVQTGNRLHIFDGHEDWVRCVAWCEKEPFIASASDDHSVRIWSFDKGKAFPLKCTLREHRSWVMCTSFSPDGRFLVSGDNDSTVVVCERNMADEWERKSSYTWHSASIDSIVVARDGRRVVSASSDKTVHVWDIDDCSSRGASIKVDWGPYSKMWLSPGMDQHVMTPYGALPLDLSTDAETKWGLSYDEDKEEWWITFNKEKYIFLPKMFAPTSSCILPNKAVVGTSSMPYVFGFSDDVPEAKDIYGDYETWAS</sequence>
<dbReference type="PANTHER" id="PTHR44129">
    <property type="entry name" value="WD REPEAT-CONTAINING PROTEIN POP1"/>
    <property type="match status" value="1"/>
</dbReference>
<reference evidence="6" key="1">
    <citation type="submission" date="2016-07" db="EMBL/GenBank/DDBJ databases">
        <title>Multiple horizontal gene transfer events from other fungi enriched the ability of initially mycotrophic Trichoderma (Ascomycota) to feed on dead plant biomass.</title>
        <authorList>
            <consortium name="DOE Joint Genome Institute"/>
            <person name="Atanasova L."/>
            <person name="Chenthamara K."/>
            <person name="Zhang J."/>
            <person name="Grujic M."/>
            <person name="Henrissat B."/>
            <person name="Kuo A."/>
            <person name="Aerts A."/>
            <person name="Salamov A."/>
            <person name="Lipzen A."/>
            <person name="Labutti K."/>
            <person name="Barry K."/>
            <person name="Miao Y."/>
            <person name="Rahimi M.J."/>
            <person name="Shen Q."/>
            <person name="Grigoriev I.V."/>
            <person name="Kubicek C.P."/>
            <person name="Druzhinina I.S."/>
        </authorList>
    </citation>
    <scope>NUCLEOTIDE SEQUENCE [LARGE SCALE GENOMIC DNA]</scope>
    <source>
        <strain evidence="6">TUCIM 6016</strain>
    </source>
</reference>
<dbReference type="Proteomes" id="UP000241546">
    <property type="component" value="Unassembled WGS sequence"/>
</dbReference>
<feature type="repeat" description="WD" evidence="3">
    <location>
        <begin position="792"/>
        <end position="822"/>
    </location>
</feature>
<organism evidence="5 6">
    <name type="scientific">Trichoderma citrinoviride</name>
    <dbReference type="NCBI Taxonomy" id="58853"/>
    <lineage>
        <taxon>Eukaryota</taxon>
        <taxon>Fungi</taxon>
        <taxon>Dikarya</taxon>
        <taxon>Ascomycota</taxon>
        <taxon>Pezizomycotina</taxon>
        <taxon>Sordariomycetes</taxon>
        <taxon>Hypocreomycetidae</taxon>
        <taxon>Hypocreales</taxon>
        <taxon>Hypocreaceae</taxon>
        <taxon>Trichoderma</taxon>
    </lineage>
</organism>
<keyword evidence="6" id="KW-1185">Reference proteome</keyword>
<feature type="repeat" description="WD" evidence="3">
    <location>
        <begin position="535"/>
        <end position="567"/>
    </location>
</feature>
<dbReference type="InterPro" id="IPR001680">
    <property type="entry name" value="WD40_rpt"/>
</dbReference>
<dbReference type="EMBL" id="KZ680221">
    <property type="protein sequence ID" value="PTB62988.1"/>
    <property type="molecule type" value="Genomic_DNA"/>
</dbReference>
<evidence type="ECO:0000259" key="4">
    <source>
        <dbReference type="Pfam" id="PF24883"/>
    </source>
</evidence>